<accession>X1L6T2</accession>
<dbReference type="AlphaFoldDB" id="X1L6T2"/>
<reference evidence="1" key="1">
    <citation type="journal article" date="2014" name="Front. Microbiol.">
        <title>High frequency of phylogenetically diverse reductive dehalogenase-homologous genes in deep subseafloor sedimentary metagenomes.</title>
        <authorList>
            <person name="Kawai M."/>
            <person name="Futagami T."/>
            <person name="Toyoda A."/>
            <person name="Takaki Y."/>
            <person name="Nishi S."/>
            <person name="Hori S."/>
            <person name="Arai W."/>
            <person name="Tsubouchi T."/>
            <person name="Morono Y."/>
            <person name="Uchiyama I."/>
            <person name="Ito T."/>
            <person name="Fujiyama A."/>
            <person name="Inagaki F."/>
            <person name="Takami H."/>
        </authorList>
    </citation>
    <scope>NUCLEOTIDE SEQUENCE</scope>
    <source>
        <strain evidence="1">Expedition CK06-06</strain>
    </source>
</reference>
<gene>
    <name evidence="1" type="ORF">S06H3_11300</name>
</gene>
<sequence>IVFLVDGWWAVIYFVVSKPSQVNGFCQVLYWKLTGPVGIGNAHETIKIYMSAHEFNRRQFRPGYLTG</sequence>
<comment type="caution">
    <text evidence="1">The sequence shown here is derived from an EMBL/GenBank/DDBJ whole genome shotgun (WGS) entry which is preliminary data.</text>
</comment>
<organism evidence="1">
    <name type="scientific">marine sediment metagenome</name>
    <dbReference type="NCBI Taxonomy" id="412755"/>
    <lineage>
        <taxon>unclassified sequences</taxon>
        <taxon>metagenomes</taxon>
        <taxon>ecological metagenomes</taxon>
    </lineage>
</organism>
<name>X1L6T2_9ZZZZ</name>
<dbReference type="EMBL" id="BARV01005438">
    <property type="protein sequence ID" value="GAI15042.1"/>
    <property type="molecule type" value="Genomic_DNA"/>
</dbReference>
<evidence type="ECO:0000313" key="1">
    <source>
        <dbReference type="EMBL" id="GAI15042.1"/>
    </source>
</evidence>
<proteinExistence type="predicted"/>
<feature type="non-terminal residue" evidence="1">
    <location>
        <position position="1"/>
    </location>
</feature>
<protein>
    <submittedName>
        <fullName evidence="1">Uncharacterized protein</fullName>
    </submittedName>
</protein>